<dbReference type="EMBL" id="AJWZ01008482">
    <property type="protein sequence ID" value="EKC53987.1"/>
    <property type="molecule type" value="Genomic_DNA"/>
</dbReference>
<accession>K1RZK2</accession>
<reference evidence="1" key="1">
    <citation type="journal article" date="2013" name="Environ. Microbiol.">
        <title>Microbiota from the distal guts of lean and obese adolescents exhibit partial functional redundancy besides clear differences in community structure.</title>
        <authorList>
            <person name="Ferrer M."/>
            <person name="Ruiz A."/>
            <person name="Lanza F."/>
            <person name="Haange S.B."/>
            <person name="Oberbach A."/>
            <person name="Till H."/>
            <person name="Bargiela R."/>
            <person name="Campoy C."/>
            <person name="Segura M.T."/>
            <person name="Richter M."/>
            <person name="von Bergen M."/>
            <person name="Seifert J."/>
            <person name="Suarez A."/>
        </authorList>
    </citation>
    <scope>NUCLEOTIDE SEQUENCE</scope>
</reference>
<protein>
    <submittedName>
        <fullName evidence="1">Uncharacterized protein</fullName>
    </submittedName>
</protein>
<sequence>MIEYIHEPTDLQCGQAVLAMVLGKTVEE</sequence>
<gene>
    <name evidence="1" type="ORF">OBE_12313</name>
</gene>
<proteinExistence type="predicted"/>
<dbReference type="AlphaFoldDB" id="K1RZK2"/>
<organism evidence="1">
    <name type="scientific">human gut metagenome</name>
    <dbReference type="NCBI Taxonomy" id="408170"/>
    <lineage>
        <taxon>unclassified sequences</taxon>
        <taxon>metagenomes</taxon>
        <taxon>organismal metagenomes</taxon>
    </lineage>
</organism>
<comment type="caution">
    <text evidence="1">The sequence shown here is derived from an EMBL/GenBank/DDBJ whole genome shotgun (WGS) entry which is preliminary data.</text>
</comment>
<feature type="non-terminal residue" evidence="1">
    <location>
        <position position="28"/>
    </location>
</feature>
<evidence type="ECO:0000313" key="1">
    <source>
        <dbReference type="EMBL" id="EKC53987.1"/>
    </source>
</evidence>
<name>K1RZK2_9ZZZZ</name>